<dbReference type="Pfam" id="PF15477">
    <property type="entry name" value="SMAP"/>
    <property type="match status" value="1"/>
</dbReference>
<evidence type="ECO:0000313" key="2">
    <source>
        <dbReference type="Proteomes" id="UP001187343"/>
    </source>
</evidence>
<evidence type="ECO:0000313" key="1">
    <source>
        <dbReference type="EMBL" id="KAK2909347.1"/>
    </source>
</evidence>
<dbReference type="PANTHER" id="PTHR22426">
    <property type="entry name" value="ARGININE_SERINE-RICH COILED-COIL PROTEIN 2"/>
    <property type="match status" value="1"/>
</dbReference>
<reference evidence="1" key="1">
    <citation type="submission" date="2023-08" db="EMBL/GenBank/DDBJ databases">
        <title>Chromosome-level Genome Assembly of mud carp (Cirrhinus molitorella).</title>
        <authorList>
            <person name="Liu H."/>
        </authorList>
    </citation>
    <scope>NUCLEOTIDE SEQUENCE</scope>
    <source>
        <strain evidence="1">Prfri</strain>
        <tissue evidence="1">Muscle</tissue>
    </source>
</reference>
<sequence>MAVDGATREKKKKKKKIKVEDVQDAGDMDVMVCHDVSVQTVVKKEEPLDVNIRDGEKLESKKKKKKKKKLKEEEEAESPVCCHTSVQTTVKTECSDIKISETKKKKKKKIKQEAEQIQEDGNHLVSKKKKAKKQGYEDEVEGIKKKKKVKEREADLEHSVEIVKKKKKRKIDVAEQEQNTELADGEMKKRKKQKEADECEEEEQKVKKKKKKKKSSAEEEPDEITSNKRPEEKRKKLKKKLKSVDEGKSPAHANGGRESASDKKMKKKTKAVADVIEIQEEPVGKKKSKYDINKTPEKDQMKKLKEEHYEDVVEMASKTSDVVFLSEKPGNQDEVSIDQARRLALQREIDKESQPKMNLGQWGTAQFDSSDRQAKFLRLMGGFKKSSQPLTGSTGRANLALGKEGQQTLQQSLLGEFERAQSRRMDFSNRGAGLGFVAPSNKKFAIDANARNSVRFDD</sequence>
<comment type="caution">
    <text evidence="1">The sequence shown here is derived from an EMBL/GenBank/DDBJ whole genome shotgun (WGS) entry which is preliminary data.</text>
</comment>
<dbReference type="Proteomes" id="UP001187343">
    <property type="component" value="Unassembled WGS sequence"/>
</dbReference>
<protein>
    <submittedName>
        <fullName evidence="1">Uncharacterized protein</fullName>
    </submittedName>
</protein>
<proteinExistence type="predicted"/>
<accession>A0AA88TVK7</accession>
<gene>
    <name evidence="1" type="ORF">Q8A67_005184</name>
</gene>
<dbReference type="EMBL" id="JAUYZG010000004">
    <property type="protein sequence ID" value="KAK2909347.1"/>
    <property type="molecule type" value="Genomic_DNA"/>
</dbReference>
<dbReference type="AlphaFoldDB" id="A0AA88TVK7"/>
<organism evidence="1 2">
    <name type="scientific">Cirrhinus molitorella</name>
    <name type="common">mud carp</name>
    <dbReference type="NCBI Taxonomy" id="172907"/>
    <lineage>
        <taxon>Eukaryota</taxon>
        <taxon>Metazoa</taxon>
        <taxon>Chordata</taxon>
        <taxon>Craniata</taxon>
        <taxon>Vertebrata</taxon>
        <taxon>Euteleostomi</taxon>
        <taxon>Actinopterygii</taxon>
        <taxon>Neopterygii</taxon>
        <taxon>Teleostei</taxon>
        <taxon>Ostariophysi</taxon>
        <taxon>Cypriniformes</taxon>
        <taxon>Cyprinidae</taxon>
        <taxon>Labeoninae</taxon>
        <taxon>Labeonini</taxon>
        <taxon>Cirrhinus</taxon>
    </lineage>
</organism>
<name>A0AA88TVK7_9TELE</name>
<dbReference type="InterPro" id="IPR028124">
    <property type="entry name" value="SMAP_dom"/>
</dbReference>
<keyword evidence="2" id="KW-1185">Reference proteome</keyword>
<dbReference type="PANTHER" id="PTHR22426:SF1">
    <property type="entry name" value="LYSINE-RICH NUCLEOLAR PROTEIN 1"/>
    <property type="match status" value="1"/>
</dbReference>